<dbReference type="Pfam" id="PF02146">
    <property type="entry name" value="SIR2"/>
    <property type="match status" value="1"/>
</dbReference>
<dbReference type="NCBIfam" id="NF001753">
    <property type="entry name" value="PRK00481.1-3"/>
    <property type="match status" value="1"/>
</dbReference>
<protein>
    <submittedName>
        <fullName evidence="5">NAD-dependent protein deacetylase</fullName>
    </submittedName>
</protein>
<evidence type="ECO:0000256" key="2">
    <source>
        <dbReference type="ARBA" id="ARBA00023027"/>
    </source>
</evidence>
<keyword evidence="2" id="KW-0520">NAD</keyword>
<dbReference type="AlphaFoldDB" id="A0A0W1SV30"/>
<evidence type="ECO:0000313" key="6">
    <source>
        <dbReference type="Proteomes" id="UP000053157"/>
    </source>
</evidence>
<dbReference type="Gene3D" id="3.30.1600.10">
    <property type="entry name" value="SIR2/SIRT2 'Small Domain"/>
    <property type="match status" value="1"/>
</dbReference>
<dbReference type="OrthoDB" id="728at2157"/>
<keyword evidence="3" id="KW-0862">Zinc</keyword>
<dbReference type="InterPro" id="IPR029035">
    <property type="entry name" value="DHS-like_NAD/FAD-binding_dom"/>
</dbReference>
<accession>A0A0W1SV30</accession>
<dbReference type="EMBL" id="LOPV01000069">
    <property type="protein sequence ID" value="KTG30300.1"/>
    <property type="molecule type" value="Genomic_DNA"/>
</dbReference>
<feature type="binding site" evidence="3">
    <location>
        <position position="136"/>
    </location>
    <ligand>
        <name>Zn(2+)</name>
        <dbReference type="ChEBI" id="CHEBI:29105"/>
    </ligand>
</feature>
<feature type="active site" description="Proton acceptor" evidence="3">
    <location>
        <position position="125"/>
    </location>
</feature>
<dbReference type="PROSITE" id="PS50305">
    <property type="entry name" value="SIRTUIN"/>
    <property type="match status" value="1"/>
</dbReference>
<dbReference type="SUPFAM" id="SSF52467">
    <property type="entry name" value="DHS-like NAD/FAD-binding domain"/>
    <property type="match status" value="1"/>
</dbReference>
<feature type="domain" description="Deacetylase sirtuin-type" evidence="4">
    <location>
        <begin position="1"/>
        <end position="252"/>
    </location>
</feature>
<dbReference type="InterPro" id="IPR026591">
    <property type="entry name" value="Sirtuin_cat_small_dom_sf"/>
</dbReference>
<reference evidence="5 6" key="1">
    <citation type="submission" date="2015-12" db="EMBL/GenBank/DDBJ databases">
        <title>Haloferax profundi sp. nov. isolated from the Discovery deep brine-seawater interface in the Red Sea.</title>
        <authorList>
            <person name="Zhang G."/>
            <person name="Stingl U."/>
            <person name="Rashid M."/>
        </authorList>
    </citation>
    <scope>NUCLEOTIDE SEQUENCE [LARGE SCALE GENOMIC DNA]</scope>
    <source>
        <strain evidence="5 6">SB29</strain>
    </source>
</reference>
<sequence>MHTDLDSDAEWVARLLRESDTAVALTGAGMSTASGIPDFRGEDGIWNTEFDPQSFHRSRFVNDPASFWRDRLRLHERMFPEGVGPNPGHDALAALESHGVLDAVVTQNTDGLHREAGSEQVVELHGNAADVVCESCGERFDADWALDQVRDGEVPPTCEACDGVVKPDVVLFGERLPKVAYTKAQQLADEADVFLALGSSLTVHPAAGLAGQAAEDGSLVVVNFDETHYDDEAARVVRTDLTEFLPAVESRF</sequence>
<dbReference type="Proteomes" id="UP000053157">
    <property type="component" value="Unassembled WGS sequence"/>
</dbReference>
<dbReference type="InterPro" id="IPR026590">
    <property type="entry name" value="Ssirtuin_cat_dom"/>
</dbReference>
<feature type="binding site" evidence="3">
    <location>
        <position position="133"/>
    </location>
    <ligand>
        <name>Zn(2+)</name>
        <dbReference type="ChEBI" id="CHEBI:29105"/>
    </ligand>
</feature>
<evidence type="ECO:0000313" key="5">
    <source>
        <dbReference type="EMBL" id="KTG30300.1"/>
    </source>
</evidence>
<evidence type="ECO:0000256" key="1">
    <source>
        <dbReference type="ARBA" id="ARBA00022679"/>
    </source>
</evidence>
<evidence type="ECO:0000256" key="3">
    <source>
        <dbReference type="PROSITE-ProRule" id="PRU00236"/>
    </source>
</evidence>
<dbReference type="GO" id="GO:0046872">
    <property type="term" value="F:metal ion binding"/>
    <property type="evidence" value="ECO:0007669"/>
    <property type="project" value="UniProtKB-KW"/>
</dbReference>
<dbReference type="Gene3D" id="3.40.50.1220">
    <property type="entry name" value="TPP-binding domain"/>
    <property type="match status" value="1"/>
</dbReference>
<organism evidence="5 6">
    <name type="scientific">Haloferax profundi</name>
    <dbReference type="NCBI Taxonomy" id="1544718"/>
    <lineage>
        <taxon>Archaea</taxon>
        <taxon>Methanobacteriati</taxon>
        <taxon>Methanobacteriota</taxon>
        <taxon>Stenosarchaea group</taxon>
        <taxon>Halobacteria</taxon>
        <taxon>Halobacteriales</taxon>
        <taxon>Haloferacaceae</taxon>
        <taxon>Haloferax</taxon>
    </lineage>
</organism>
<dbReference type="InterPro" id="IPR003000">
    <property type="entry name" value="Sirtuin"/>
</dbReference>
<evidence type="ECO:0000259" key="4">
    <source>
        <dbReference type="PROSITE" id="PS50305"/>
    </source>
</evidence>
<dbReference type="InterPro" id="IPR050134">
    <property type="entry name" value="NAD-dep_sirtuin_deacylases"/>
</dbReference>
<feature type="binding site" evidence="3">
    <location>
        <position position="161"/>
    </location>
    <ligand>
        <name>Zn(2+)</name>
        <dbReference type="ChEBI" id="CHEBI:29105"/>
    </ligand>
</feature>
<dbReference type="RefSeq" id="WP_058571125.1">
    <property type="nucleotide sequence ID" value="NZ_LOPV01000069.1"/>
</dbReference>
<comment type="caution">
    <text evidence="5">The sequence shown here is derived from an EMBL/GenBank/DDBJ whole genome shotgun (WGS) entry which is preliminary data.</text>
</comment>
<keyword evidence="1" id="KW-0808">Transferase</keyword>
<dbReference type="GO" id="GO:0070403">
    <property type="term" value="F:NAD+ binding"/>
    <property type="evidence" value="ECO:0007669"/>
    <property type="project" value="InterPro"/>
</dbReference>
<name>A0A0W1SV30_9EURY</name>
<dbReference type="GO" id="GO:0017136">
    <property type="term" value="F:histone deacetylase activity, NAD-dependent"/>
    <property type="evidence" value="ECO:0007669"/>
    <property type="project" value="TreeGrafter"/>
</dbReference>
<dbReference type="PANTHER" id="PTHR11085">
    <property type="entry name" value="NAD-DEPENDENT PROTEIN DEACYLASE SIRTUIN-5, MITOCHONDRIAL-RELATED"/>
    <property type="match status" value="1"/>
</dbReference>
<dbReference type="CDD" id="cd01407">
    <property type="entry name" value="SIR2-fam"/>
    <property type="match status" value="1"/>
</dbReference>
<gene>
    <name evidence="5" type="ORF">AUR66_08510</name>
</gene>
<proteinExistence type="predicted"/>
<keyword evidence="3" id="KW-0479">Metal-binding</keyword>
<feature type="binding site" evidence="3">
    <location>
        <position position="158"/>
    </location>
    <ligand>
        <name>Zn(2+)</name>
        <dbReference type="ChEBI" id="CHEBI:29105"/>
    </ligand>
</feature>
<keyword evidence="6" id="KW-1185">Reference proteome</keyword>
<dbReference type="PANTHER" id="PTHR11085:SF11">
    <property type="entry name" value="NAD-DEPENDENT PROTEIN DEACETYLASE"/>
    <property type="match status" value="1"/>
</dbReference>